<proteinExistence type="predicted"/>
<dbReference type="Gene3D" id="1.10.150.50">
    <property type="entry name" value="Transcription Factor, Ets-1"/>
    <property type="match status" value="1"/>
</dbReference>
<evidence type="ECO:0000313" key="3">
    <source>
        <dbReference type="Proteomes" id="UP000007110"/>
    </source>
</evidence>
<dbReference type="KEGG" id="spu:100890193"/>
<dbReference type="EnsemblMetazoa" id="XM_011670306">
    <property type="protein sequence ID" value="XP_011668608"/>
    <property type="gene ID" value="LOC100890193"/>
</dbReference>
<sequence length="2117" mass="240841">MPKKKGSHKNKKWQQSSAKHVSQRSTKDESTKGPSSDPQGTPGDREKAWRTSDGATAIAAMRLEEEDVQRDRMAPLQNRSPPVDQPSYDVEVQENLLQKLPELTELTLWKVSEVISPHRFMPLGLKLGLPQIKLKILLDERSVICQQEEKTFMMLYQWYNDQGGDLSKFFFKVLTTDEGLDQEQVFKFFFEQQHTCTSFFGRSFQDLQLWDIAEELHVAKLIPLSLRLGLTYAKICSIREDSNSHSVDVRYNVMVKWQKEQTAQIDQVETLARILEACRERRIAYKIRQNHLGVTNEGKTLLISEDQPMEGVAEVQLNVTHSNQLVREEAQGKIKALLDASSSEVSLVPSTGVAADFLEGLKTFSNLCKRHSDFVKCLERSIGRDGFYKLIGLTHDSIHFHVKVYTIEGLRWLQSDVQSGRIGHQLGKVLVSEKNKQLVLEDIVLDVAPEGSGAWDLLSHAVIDPILPSTSLSTDFENREALKEDRTSSPDLMAHQEYPVVPEATVRKQVVTQEEENSGHLAGGSPLATPGEVASVASHVSMRQEKCGPVTSTEKAYPGEASKEMKDWTEEEVAIWLKSNVRLSDELVSKFEGVDGFTLVRYTKHELIEDFELSAGYCRRLMLRREHYLENERMGIVTTPESASSDSRDGKNKVNAMESVNTPSPELTPPPATSADSDEPVPQGESMQNTSSSSPMGNIQLDSRDVEAPGKKQTTTAPALREVPVASLKMEQDTLESASSDSRDRNYMVSAIESLNAPGPDLVEPTPPPATSVPSADTDVPVPLGEIMQKTSSSSIGNIHVDSRGVEAQGKKQTTTAPSVREVFVASLKMEQDTLESNVDMETGYGSSYTSATPNPSEVDLPLPPFRHPERQESLYQGSGIEGKDGDSNAERKLTNLLLGSDKGELDSSYYPVLVVNTPAQQLSSAELEERFGFMSSVNWNVVFDCNEDSNKMGLCHYVNQKKSIKILSADTFTETKDVDALREDIDFPEIPVWVFPNGRNDVNVAGMDKMLDMDWMRERSHAVLNTVRFFSDPGVIPPGRAVVVFFLLSYLDIMVMTQLFREFYTSKSFQDLKRFTVIAENQGILHKWIQHLESQSIVSSKDMKDRCLGGVPWQEINTYMLRLLGSCETRLPELPMFPRGQCELRKKHQSQWTDISVLAKNECENTSMDENNPKFLDFVQEKESRFYQGHGVDWWNFYLSEERLNGGKDYNHVLKRQIYNRLHSDVRKVLNSQGKKVSHISMATVFHEAGSGGTTVAKNLLWDLHRQYRCGVVNRVTNDTVNQIVAFHKYGYEEGQNPGPVVLLLENLDSETIRPFLISLERETRYLENNGLAFVLIHCKRTSEPQRHQQKEESKTCACVEHKLTEEENQWFTKKTKDLEQRSVFSEEESPELLLAFMVMKKECNPEYLKNVVKGILPQVGKEPKKSLQNAVNLLKYIAVVRKYNPGFAMPVSACDGFMQSQYRVMSTGRRQTLGPWEKHREPFLNLLLLEVFIQDIDGCVKGLAIVHPVIATEIVKQLGELFQQKPADMILELLEKSTILDTLSYSKGYIQKVCRDLMVRRLKKEYGDDRETDFAPFIEDVYAEDRAKAYKIMEVGIKKFQDPFIAQQKARLHSKREDDFDNAEQAINIALSIVCKNSYLWDTKGIILRQKMTQYERRVDKGIISDSEMKELLDTFRESCTAFQNAQKAMEEETRKRNYAGFVGEITTIAKFLEIVLKRVRPFCSRNNGLETLRRYLMTEYIPPDLTLPSLFEFSDTMKSLAGRVDEVLGRFTDYLAHCAQQRFDGASYRIYDDKLEKIYTARQRFFALSSPKSKDVHVHAQYPVETAYAMRRSEVKTMNADGYQQIFDMASKKKVADLKQVQSLLRQNLSSPSLFDIRNFVFTLFALSVCPNEGLDEAEARKSVNILKMMEEKDNGFFGLFFEMLLNWPDGTPREGSTPIGETIRQLNARWTGRYRNKVYAESRHDLPKRSRIRQNYSPLKPSTEFYLGLQNEKSQFVHRKSIGRVTYDIWKEDSIKKRLRRLDGVLDSKHFVLYNPDGEEPVKILLSLPIKGLPSQEPVQFYLGFSFAGPLAYDVVYKDNRETPFIAKESSSNYPSYVNELDDIDEVPVSYDF</sequence>
<feature type="region of interest" description="Disordered" evidence="1">
    <location>
        <begin position="1"/>
        <end position="57"/>
    </location>
</feature>
<dbReference type="FunCoup" id="A0A7M7HMX6">
    <property type="interactions" value="1"/>
</dbReference>
<dbReference type="FunFam" id="1.10.533.10:FF:000141">
    <property type="entry name" value="Uncharacterized protein"/>
    <property type="match status" value="1"/>
</dbReference>
<feature type="compositionally biased region" description="Polar residues" evidence="1">
    <location>
        <begin position="685"/>
        <end position="701"/>
    </location>
</feature>
<evidence type="ECO:0000256" key="1">
    <source>
        <dbReference type="SAM" id="MobiDB-lite"/>
    </source>
</evidence>
<keyword evidence="3" id="KW-1185">Reference proteome</keyword>
<dbReference type="RefSeq" id="XP_011668608.2">
    <property type="nucleotide sequence ID" value="XM_011670306.2"/>
</dbReference>
<evidence type="ECO:0008006" key="4">
    <source>
        <dbReference type="Google" id="ProtNLM"/>
    </source>
</evidence>
<name>A0A7M7HMX6_STRPU</name>
<protein>
    <recommendedName>
        <fullName evidence="4">Sterile alpha motif domain-containing protein 9-like</fullName>
    </recommendedName>
</protein>
<feature type="compositionally biased region" description="Polar residues" evidence="1">
    <location>
        <begin position="13"/>
        <end position="24"/>
    </location>
</feature>
<dbReference type="GeneID" id="100890193"/>
<dbReference type="PANTHER" id="PTHR16155">
    <property type="entry name" value="DED DOMAIN-CONTAINING PROTEIN"/>
    <property type="match status" value="1"/>
</dbReference>
<dbReference type="InParanoid" id="A0A7M7HMX6"/>
<dbReference type="Proteomes" id="UP000007110">
    <property type="component" value="Unassembled WGS sequence"/>
</dbReference>
<feature type="region of interest" description="Disordered" evidence="1">
    <location>
        <begin position="636"/>
        <end position="775"/>
    </location>
</feature>
<feature type="compositionally biased region" description="Basic residues" evidence="1">
    <location>
        <begin position="1"/>
        <end position="12"/>
    </location>
</feature>
<dbReference type="OMA" id="HYLENER"/>
<feature type="region of interest" description="Disordered" evidence="1">
    <location>
        <begin position="512"/>
        <end position="563"/>
    </location>
</feature>
<dbReference type="InterPro" id="IPR011029">
    <property type="entry name" value="DEATH-like_dom_sf"/>
</dbReference>
<dbReference type="GO" id="GO:0005737">
    <property type="term" value="C:cytoplasm"/>
    <property type="evidence" value="ECO:0000318"/>
    <property type="project" value="GO_Central"/>
</dbReference>
<dbReference type="Gene3D" id="1.10.533.10">
    <property type="entry name" value="Death Domain, Fas"/>
    <property type="match status" value="1"/>
</dbReference>
<dbReference type="PANTHER" id="PTHR16155:SF19">
    <property type="entry name" value="DED DOMAIN-CONTAINING PROTEIN"/>
    <property type="match status" value="1"/>
</dbReference>
<dbReference type="CDD" id="cd01670">
    <property type="entry name" value="Death"/>
    <property type="match status" value="1"/>
</dbReference>
<accession>A0A7M7HMX6</accession>
<dbReference type="InterPro" id="IPR013761">
    <property type="entry name" value="SAM/pointed_sf"/>
</dbReference>
<organism evidence="2 3">
    <name type="scientific">Strongylocentrotus purpuratus</name>
    <name type="common">Purple sea urchin</name>
    <dbReference type="NCBI Taxonomy" id="7668"/>
    <lineage>
        <taxon>Eukaryota</taxon>
        <taxon>Metazoa</taxon>
        <taxon>Echinodermata</taxon>
        <taxon>Eleutherozoa</taxon>
        <taxon>Echinozoa</taxon>
        <taxon>Echinoidea</taxon>
        <taxon>Euechinoidea</taxon>
        <taxon>Echinacea</taxon>
        <taxon>Camarodonta</taxon>
        <taxon>Echinidea</taxon>
        <taxon>Strongylocentrotidae</taxon>
        <taxon>Strongylocentrotus</taxon>
    </lineage>
</organism>
<reference evidence="2" key="2">
    <citation type="submission" date="2021-01" db="UniProtKB">
        <authorList>
            <consortium name="EnsemblMetazoa"/>
        </authorList>
    </citation>
    <scope>IDENTIFICATION</scope>
</reference>
<evidence type="ECO:0000313" key="2">
    <source>
        <dbReference type="EnsemblMetazoa" id="XP_011668608"/>
    </source>
</evidence>
<dbReference type="OrthoDB" id="2337140at2759"/>
<reference evidence="3" key="1">
    <citation type="submission" date="2015-02" db="EMBL/GenBank/DDBJ databases">
        <title>Genome sequencing for Strongylocentrotus purpuratus.</title>
        <authorList>
            <person name="Murali S."/>
            <person name="Liu Y."/>
            <person name="Vee V."/>
            <person name="English A."/>
            <person name="Wang M."/>
            <person name="Skinner E."/>
            <person name="Han Y."/>
            <person name="Muzny D.M."/>
            <person name="Worley K.C."/>
            <person name="Gibbs R.A."/>
        </authorList>
    </citation>
    <scope>NUCLEOTIDE SEQUENCE</scope>
</reference>
<dbReference type="SUPFAM" id="SSF47986">
    <property type="entry name" value="DEATH domain"/>
    <property type="match status" value="1"/>
</dbReference>